<dbReference type="EMBL" id="JAHCVI010000001">
    <property type="protein sequence ID" value="KAG7291179.1"/>
    <property type="molecule type" value="Genomic_DNA"/>
</dbReference>
<dbReference type="InterPro" id="IPR001005">
    <property type="entry name" value="SANT/Myb"/>
</dbReference>
<organism evidence="3 4">
    <name type="scientific">Staphylotrichum longicolle</name>
    <dbReference type="NCBI Taxonomy" id="669026"/>
    <lineage>
        <taxon>Eukaryota</taxon>
        <taxon>Fungi</taxon>
        <taxon>Dikarya</taxon>
        <taxon>Ascomycota</taxon>
        <taxon>Pezizomycotina</taxon>
        <taxon>Sordariomycetes</taxon>
        <taxon>Sordariomycetidae</taxon>
        <taxon>Sordariales</taxon>
        <taxon>Chaetomiaceae</taxon>
        <taxon>Staphylotrichum</taxon>
    </lineage>
</organism>
<dbReference type="Gene3D" id="1.10.10.60">
    <property type="entry name" value="Homeodomain-like"/>
    <property type="match status" value="1"/>
</dbReference>
<gene>
    <name evidence="3" type="ORF">NEMBOFW57_001191</name>
</gene>
<feature type="domain" description="Myb-like" evidence="2">
    <location>
        <begin position="123"/>
        <end position="167"/>
    </location>
</feature>
<evidence type="ECO:0000313" key="3">
    <source>
        <dbReference type="EMBL" id="KAG7291179.1"/>
    </source>
</evidence>
<evidence type="ECO:0000259" key="2">
    <source>
        <dbReference type="PROSITE" id="PS50090"/>
    </source>
</evidence>
<sequence>MTKTRGPPRRPNRATTAGQSTEPVSSGPEPSNDAPPSRGYRLIAAQHPSAPSGSAAAGYPPPSATTLPPTPTTNDPPAPITTQTTHPTEPPTEPPAASPPPADLVGDETATLAEYPYSIYNHGTWTADDDRTLIQARTRGQNWADLQRTHFPSKTANACRKRYERLVERRGIHDYGGRRLEMVAGEYMNLRREIWSGLAERVGMKWEVVEALCMGAGLRTIQSNARSYTNRARRDNRVSQKTREAQADVPSVGAAVPLPTGTEFGTAFNTGPRRLTDQPDAAAPVHPDKCARSNNQVASDGAGAADAVSGISPGKREAARRFRVGSLAMVETQVDQHRTQG</sequence>
<feature type="compositionally biased region" description="Low complexity" evidence="1">
    <location>
        <begin position="297"/>
        <end position="310"/>
    </location>
</feature>
<dbReference type="SUPFAM" id="SSF46689">
    <property type="entry name" value="Homeodomain-like"/>
    <property type="match status" value="1"/>
</dbReference>
<feature type="region of interest" description="Disordered" evidence="1">
    <location>
        <begin position="229"/>
        <end position="315"/>
    </location>
</feature>
<dbReference type="Proteomes" id="UP001197093">
    <property type="component" value="Unassembled WGS sequence"/>
</dbReference>
<evidence type="ECO:0000256" key="1">
    <source>
        <dbReference type="SAM" id="MobiDB-lite"/>
    </source>
</evidence>
<feature type="compositionally biased region" description="Polar residues" evidence="1">
    <location>
        <begin position="13"/>
        <end position="24"/>
    </location>
</feature>
<evidence type="ECO:0000313" key="4">
    <source>
        <dbReference type="Proteomes" id="UP001197093"/>
    </source>
</evidence>
<reference evidence="3" key="1">
    <citation type="submission" date="2023-02" db="EMBL/GenBank/DDBJ databases">
        <authorList>
            <person name="Palmer J.M."/>
        </authorList>
    </citation>
    <scope>NUCLEOTIDE SEQUENCE</scope>
    <source>
        <strain evidence="3">FW57</strain>
    </source>
</reference>
<dbReference type="InterPro" id="IPR009057">
    <property type="entry name" value="Homeodomain-like_sf"/>
</dbReference>
<protein>
    <recommendedName>
        <fullName evidence="2">Myb-like domain-containing protein</fullName>
    </recommendedName>
</protein>
<keyword evidence="4" id="KW-1185">Reference proteome</keyword>
<name>A0AAD4F138_9PEZI</name>
<dbReference type="Pfam" id="PF00249">
    <property type="entry name" value="Myb_DNA-binding"/>
    <property type="match status" value="1"/>
</dbReference>
<dbReference type="SMART" id="SM00717">
    <property type="entry name" value="SANT"/>
    <property type="match status" value="1"/>
</dbReference>
<feature type="region of interest" description="Disordered" evidence="1">
    <location>
        <begin position="1"/>
        <end position="106"/>
    </location>
</feature>
<dbReference type="PROSITE" id="PS50090">
    <property type="entry name" value="MYB_LIKE"/>
    <property type="match status" value="1"/>
</dbReference>
<feature type="compositionally biased region" description="Basic residues" evidence="1">
    <location>
        <begin position="1"/>
        <end position="12"/>
    </location>
</feature>
<feature type="compositionally biased region" description="Basic and acidic residues" evidence="1">
    <location>
        <begin position="232"/>
        <end position="246"/>
    </location>
</feature>
<feature type="compositionally biased region" description="Pro residues" evidence="1">
    <location>
        <begin position="88"/>
        <end position="102"/>
    </location>
</feature>
<accession>A0AAD4F138</accession>
<feature type="compositionally biased region" description="Low complexity" evidence="1">
    <location>
        <begin position="48"/>
        <end position="58"/>
    </location>
</feature>
<comment type="caution">
    <text evidence="3">The sequence shown here is derived from an EMBL/GenBank/DDBJ whole genome shotgun (WGS) entry which is preliminary data.</text>
</comment>
<feature type="compositionally biased region" description="Pro residues" evidence="1">
    <location>
        <begin position="59"/>
        <end position="79"/>
    </location>
</feature>
<proteinExistence type="predicted"/>
<dbReference type="AlphaFoldDB" id="A0AAD4F138"/>
<dbReference type="CDD" id="cd00167">
    <property type="entry name" value="SANT"/>
    <property type="match status" value="1"/>
</dbReference>